<dbReference type="EMBL" id="JAEVHL010000017">
    <property type="protein sequence ID" value="MBM0275085.1"/>
    <property type="molecule type" value="Genomic_DNA"/>
</dbReference>
<proteinExistence type="predicted"/>
<keyword evidence="1" id="KW-0472">Membrane</keyword>
<keyword evidence="3" id="KW-1185">Reference proteome</keyword>
<gene>
    <name evidence="2" type="ORF">JM949_06260</name>
</gene>
<dbReference type="Proteomes" id="UP000622245">
    <property type="component" value="Unassembled WGS sequence"/>
</dbReference>
<evidence type="ECO:0008006" key="4">
    <source>
        <dbReference type="Google" id="ProtNLM"/>
    </source>
</evidence>
<organism evidence="2 3">
    <name type="scientific">Micromonospora tarensis</name>
    <dbReference type="NCBI Taxonomy" id="2806100"/>
    <lineage>
        <taxon>Bacteria</taxon>
        <taxon>Bacillati</taxon>
        <taxon>Actinomycetota</taxon>
        <taxon>Actinomycetes</taxon>
        <taxon>Micromonosporales</taxon>
        <taxon>Micromonosporaceae</taxon>
        <taxon>Micromonospora</taxon>
    </lineage>
</organism>
<name>A0ABS1YCK6_9ACTN</name>
<accession>A0ABS1YCK6</accession>
<evidence type="ECO:0000256" key="1">
    <source>
        <dbReference type="SAM" id="Phobius"/>
    </source>
</evidence>
<evidence type="ECO:0000313" key="2">
    <source>
        <dbReference type="EMBL" id="MBM0275085.1"/>
    </source>
</evidence>
<reference evidence="2 3" key="1">
    <citation type="submission" date="2021-01" db="EMBL/GenBank/DDBJ databases">
        <title>Draft genome sequence of Micromonospora sp. strain STR1s_6.</title>
        <authorList>
            <person name="Karlyshev A."/>
            <person name="Jawad R."/>
        </authorList>
    </citation>
    <scope>NUCLEOTIDE SEQUENCE [LARGE SCALE GENOMIC DNA]</scope>
    <source>
        <strain evidence="2 3">STR1S-6</strain>
    </source>
</reference>
<feature type="transmembrane region" description="Helical" evidence="1">
    <location>
        <begin position="73"/>
        <end position="93"/>
    </location>
</feature>
<evidence type="ECO:0000313" key="3">
    <source>
        <dbReference type="Proteomes" id="UP000622245"/>
    </source>
</evidence>
<comment type="caution">
    <text evidence="2">The sequence shown here is derived from an EMBL/GenBank/DDBJ whole genome shotgun (WGS) entry which is preliminary data.</text>
</comment>
<keyword evidence="1" id="KW-0812">Transmembrane</keyword>
<protein>
    <recommendedName>
        <fullName evidence="4">DUF1640 domain-containing protein</fullName>
    </recommendedName>
</protein>
<keyword evidence="1" id="KW-1133">Transmembrane helix</keyword>
<sequence length="97" mass="11275">MPGDDITNAELARRLDAMRRDFHEDFAEISRRMDSYVLREVYAAERQAMETRVGVLEARVKDGEEQRRTLTRWLISAVVFPCAALIVTIYFNLQGPR</sequence>
<dbReference type="RefSeq" id="WP_203147491.1">
    <property type="nucleotide sequence ID" value="NZ_JAEVHL010000017.1"/>
</dbReference>